<dbReference type="EMBL" id="AYLP01000288">
    <property type="protein sequence ID" value="ESS61436.1"/>
    <property type="molecule type" value="Genomic_DNA"/>
</dbReference>
<sequence length="75" mass="8782">MVSLLPRPTEMDEDRTASLSPFFIIAVFCRHTHRTAATRPPVRRLRANRTLQLIWVRVSRDWGPPPCFFIPSFFV</sequence>
<dbReference type="Proteomes" id="UP000017861">
    <property type="component" value="Unassembled WGS sequence"/>
</dbReference>
<proteinExistence type="predicted"/>
<dbReference type="AlphaFoldDB" id="V5D1T8"/>
<comment type="caution">
    <text evidence="1">The sequence shown here is derived from an EMBL/GenBank/DDBJ whole genome shotgun (WGS) entry which is preliminary data.</text>
</comment>
<evidence type="ECO:0000313" key="1">
    <source>
        <dbReference type="EMBL" id="ESS61436.1"/>
    </source>
</evidence>
<dbReference type="VEuPathDB" id="TriTrypDB:TCDM_10981"/>
<gene>
    <name evidence="1" type="ORF">TCDM_10981</name>
</gene>
<evidence type="ECO:0000313" key="2">
    <source>
        <dbReference type="Proteomes" id="UP000017861"/>
    </source>
</evidence>
<organism evidence="1 2">
    <name type="scientific">Trypanosoma cruzi Dm28c</name>
    <dbReference type="NCBI Taxonomy" id="1416333"/>
    <lineage>
        <taxon>Eukaryota</taxon>
        <taxon>Discoba</taxon>
        <taxon>Euglenozoa</taxon>
        <taxon>Kinetoplastea</taxon>
        <taxon>Metakinetoplastina</taxon>
        <taxon>Trypanosomatida</taxon>
        <taxon>Trypanosomatidae</taxon>
        <taxon>Trypanosoma</taxon>
        <taxon>Schizotrypanum</taxon>
    </lineage>
</organism>
<accession>V5D1T8</accession>
<name>V5D1T8_TRYCR</name>
<protein>
    <submittedName>
        <fullName evidence="1">Uncharacterized protein</fullName>
    </submittedName>
</protein>
<reference evidence="1 2" key="1">
    <citation type="journal article" date="2014" name="Genome Announc.">
        <title>Trypanosoma cruzi Clone Dm28c Draft Genome Sequence.</title>
        <authorList>
            <person name="Grisard E.C."/>
            <person name="Teixeira S.M."/>
            <person name="de Almeida L.G."/>
            <person name="Stoco P.H."/>
            <person name="Gerber A.L."/>
            <person name="Talavera-Lopez C."/>
            <person name="Lima O.C."/>
            <person name="Andersson B."/>
            <person name="de Vasconcelos A.T."/>
        </authorList>
    </citation>
    <scope>NUCLEOTIDE SEQUENCE [LARGE SCALE GENOMIC DNA]</scope>
    <source>
        <strain evidence="1 2">Dm28c</strain>
    </source>
</reference>